<organism evidence="9 10">
    <name type="scientific">Limosilactobacillus frumenti DSM 13145</name>
    <dbReference type="NCBI Taxonomy" id="1423746"/>
    <lineage>
        <taxon>Bacteria</taxon>
        <taxon>Bacillati</taxon>
        <taxon>Bacillota</taxon>
        <taxon>Bacilli</taxon>
        <taxon>Lactobacillales</taxon>
        <taxon>Lactobacillaceae</taxon>
        <taxon>Limosilactobacillus</taxon>
    </lineage>
</organism>
<dbReference type="Gene3D" id="2.40.50.140">
    <property type="entry name" value="Nucleic acid-binding proteins"/>
    <property type="match status" value="1"/>
</dbReference>
<sequence length="663" mass="75367">MPLQNKRAVMVEGRMLKNRLTLLMVGQIAPSLVDVIVELIPRWYRALSTLADSRGAFYLLLGKKEQARMKRTNYCGDTNEKQVGQEVVLKGWVAKRRNLGGLIFIDLWDREGIVQLVFNEKVNEEAFKVANAVRNQYVLEVRGKVQLRADKEINPDMKTGKVEVAVEEVHVLAQSETTPFDIADNVDATEDLRMKYRYLDLRRPEMMKKLMLRSKVTHVIHRYFEKHGFLDVETPDLTRSTPEGARDYIVPSRVYPGHFYALPQSPQLFKQLLMAAGVDKYYQIAKCFRDEDLRGDRQPEFTQVDTEMSFATPQEIQDMTEGLIKDVMKEVLNIDVKTPFPRMEWQDAMDKYGTDKPDTRFGMLIHDLNDIVKDSSFKVFSGTVADGNYVRAIAVPGGADKYSRKDISKLEDYIKRYGAKGLAWVKVTADGYNGPVAKFLADKEDAINAELGAKAGDLILFVAGSFHVVCDSLGYLRRHFGHELGLTNPNQWNYVWVVNWPMFEYDEGFGKWIAAHHPFTMLNPEDLHYLEDGEDPHKAHAQSYDIVLNGQEIGGGSIRIHDPKVQEKVLKALGYTKERAEARFGFLLKALTMGMPPEGGLAIGLDRWVMFLSQTDNIRDVIAFPKNSKAVEPLTAAPGKVSQQQLDDLKIEFGDKVDYKLDK</sequence>
<dbReference type="InterPro" id="IPR004364">
    <property type="entry name" value="Aa-tRNA-synt_II"/>
</dbReference>
<dbReference type="InterPro" id="IPR004365">
    <property type="entry name" value="NA-bd_OB_tRNA"/>
</dbReference>
<feature type="binding site" evidence="7">
    <location>
        <position position="243"/>
    </location>
    <ligand>
        <name>L-aspartate</name>
        <dbReference type="ChEBI" id="CHEBI:29991"/>
    </ligand>
</feature>
<dbReference type="EC" id="6.1.1.12" evidence="7"/>
<evidence type="ECO:0000256" key="5">
    <source>
        <dbReference type="ARBA" id="ARBA00022917"/>
    </source>
</evidence>
<dbReference type="InterPro" id="IPR004524">
    <property type="entry name" value="Asp-tRNA-ligase_1"/>
</dbReference>
<feature type="binding site" evidence="7">
    <location>
        <begin position="289"/>
        <end position="291"/>
    </location>
    <ligand>
        <name>ATP</name>
        <dbReference type="ChEBI" id="CHEBI:30616"/>
    </ligand>
</feature>
<comment type="catalytic activity">
    <reaction evidence="7">
        <text>tRNA(Asp) + L-aspartate + ATP = L-aspartyl-tRNA(Asp) + AMP + diphosphate</text>
        <dbReference type="Rhea" id="RHEA:19649"/>
        <dbReference type="Rhea" id="RHEA-COMP:9660"/>
        <dbReference type="Rhea" id="RHEA-COMP:9678"/>
        <dbReference type="ChEBI" id="CHEBI:29991"/>
        <dbReference type="ChEBI" id="CHEBI:30616"/>
        <dbReference type="ChEBI" id="CHEBI:33019"/>
        <dbReference type="ChEBI" id="CHEBI:78442"/>
        <dbReference type="ChEBI" id="CHEBI:78516"/>
        <dbReference type="ChEBI" id="CHEBI:456215"/>
        <dbReference type="EC" id="6.1.1.12"/>
    </reaction>
</comment>
<comment type="similarity">
    <text evidence="1 7">Belongs to the class-II aminoacyl-tRNA synthetase family. Type 1 subfamily.</text>
</comment>
<evidence type="ECO:0000256" key="1">
    <source>
        <dbReference type="ARBA" id="ARBA00006303"/>
    </source>
</evidence>
<dbReference type="GO" id="GO:0003676">
    <property type="term" value="F:nucleic acid binding"/>
    <property type="evidence" value="ECO:0007669"/>
    <property type="project" value="InterPro"/>
</dbReference>
<dbReference type="CDD" id="cd00777">
    <property type="entry name" value="AspRS_core"/>
    <property type="match status" value="1"/>
</dbReference>
<keyword evidence="6 7" id="KW-0030">Aminoacyl-tRNA synthetase</keyword>
<dbReference type="InterPro" id="IPR006195">
    <property type="entry name" value="aa-tRNA-synth_II"/>
</dbReference>
<reference evidence="9 10" key="1">
    <citation type="journal article" date="2015" name="Genome Announc.">
        <title>Expanding the biotechnology potential of lactobacilli through comparative genomics of 213 strains and associated genera.</title>
        <authorList>
            <person name="Sun Z."/>
            <person name="Harris H.M."/>
            <person name="McCann A."/>
            <person name="Guo C."/>
            <person name="Argimon S."/>
            <person name="Zhang W."/>
            <person name="Yang X."/>
            <person name="Jeffery I.B."/>
            <person name="Cooney J.C."/>
            <person name="Kagawa T.F."/>
            <person name="Liu W."/>
            <person name="Song Y."/>
            <person name="Salvetti E."/>
            <person name="Wrobel A."/>
            <person name="Rasinkangas P."/>
            <person name="Parkhill J."/>
            <person name="Rea M.C."/>
            <person name="O'Sullivan O."/>
            <person name="Ritari J."/>
            <person name="Douillard F.P."/>
            <person name="Paul Ross R."/>
            <person name="Yang R."/>
            <person name="Briner A.E."/>
            <person name="Felis G.E."/>
            <person name="de Vos W.M."/>
            <person name="Barrangou R."/>
            <person name="Klaenhammer T.R."/>
            <person name="Caufield P.W."/>
            <person name="Cui Y."/>
            <person name="Zhang H."/>
            <person name="O'Toole P.W."/>
        </authorList>
    </citation>
    <scope>NUCLEOTIDE SEQUENCE [LARGE SCALE GENOMIC DNA]</scope>
    <source>
        <strain evidence="9 10">DSM 13145</strain>
    </source>
</reference>
<proteinExistence type="inferred from homology"/>
<dbReference type="GO" id="GO:0004815">
    <property type="term" value="F:aspartate-tRNA ligase activity"/>
    <property type="evidence" value="ECO:0007669"/>
    <property type="project" value="UniProtKB-UniRule"/>
</dbReference>
<feature type="region of interest" description="Aspartate" evidence="7">
    <location>
        <begin position="267"/>
        <end position="270"/>
    </location>
</feature>
<dbReference type="InterPro" id="IPR047090">
    <property type="entry name" value="AspRS_core"/>
</dbReference>
<keyword evidence="3 7" id="KW-0547">Nucleotide-binding</keyword>
<evidence type="ECO:0000256" key="7">
    <source>
        <dbReference type="HAMAP-Rule" id="MF_00044"/>
    </source>
</evidence>
<dbReference type="Gene3D" id="3.30.1360.30">
    <property type="entry name" value="GAD-like domain"/>
    <property type="match status" value="1"/>
</dbReference>
<dbReference type="Pfam" id="PF02938">
    <property type="entry name" value="GAD"/>
    <property type="match status" value="1"/>
</dbReference>
<name>A0A0R1P376_9LACO</name>
<dbReference type="PROSITE" id="PS50862">
    <property type="entry name" value="AA_TRNA_LIGASE_II"/>
    <property type="match status" value="1"/>
</dbReference>
<accession>A0A0R1P376</accession>
<evidence type="ECO:0000259" key="8">
    <source>
        <dbReference type="PROSITE" id="PS50862"/>
    </source>
</evidence>
<dbReference type="GO" id="GO:0140096">
    <property type="term" value="F:catalytic activity, acting on a protein"/>
    <property type="evidence" value="ECO:0007669"/>
    <property type="project" value="UniProtKB-ARBA"/>
</dbReference>
<evidence type="ECO:0000313" key="10">
    <source>
        <dbReference type="Proteomes" id="UP000051445"/>
    </source>
</evidence>
<feature type="binding site" evidence="7">
    <location>
        <position position="516"/>
    </location>
    <ligand>
        <name>L-aspartate</name>
        <dbReference type="ChEBI" id="CHEBI:29991"/>
    </ligand>
</feature>
<dbReference type="SUPFAM" id="SSF50249">
    <property type="entry name" value="Nucleic acid-binding proteins"/>
    <property type="match status" value="1"/>
</dbReference>
<keyword evidence="7" id="KW-0963">Cytoplasm</keyword>
<dbReference type="InterPro" id="IPR012340">
    <property type="entry name" value="NA-bd_OB-fold"/>
</dbReference>
<dbReference type="SUPFAM" id="SSF55261">
    <property type="entry name" value="GAD domain-like"/>
    <property type="match status" value="1"/>
</dbReference>
<feature type="binding site" evidence="7">
    <location>
        <position position="298"/>
    </location>
    <ligand>
        <name>ATP</name>
        <dbReference type="ChEBI" id="CHEBI:30616"/>
    </ligand>
</feature>
<comment type="caution">
    <text evidence="7">Lacks conserved residue(s) required for the propagation of feature annotation.</text>
</comment>
<feature type="domain" description="Aminoacyl-transfer RNA synthetases class-II family profile" evidence="8">
    <location>
        <begin position="210"/>
        <end position="633"/>
    </location>
</feature>
<comment type="subcellular location">
    <subcellularLocation>
        <location evidence="7">Cytoplasm</location>
    </subcellularLocation>
</comment>
<dbReference type="GO" id="GO:0005737">
    <property type="term" value="C:cytoplasm"/>
    <property type="evidence" value="ECO:0007669"/>
    <property type="project" value="UniProtKB-SubCell"/>
</dbReference>
<dbReference type="GO" id="GO:0016740">
    <property type="term" value="F:transferase activity"/>
    <property type="evidence" value="ECO:0007669"/>
    <property type="project" value="UniProtKB-ARBA"/>
</dbReference>
<comment type="caution">
    <text evidence="9">The sequence shown here is derived from an EMBL/GenBank/DDBJ whole genome shotgun (WGS) entry which is preliminary data.</text>
</comment>
<protein>
    <recommendedName>
        <fullName evidence="7">Aspartate--tRNA ligase</fullName>
        <ecNumber evidence="7">6.1.1.12</ecNumber>
    </recommendedName>
    <alternativeName>
        <fullName evidence="7">Aspartyl-tRNA synthetase</fullName>
        <shortName evidence="7">AspRS</shortName>
    </alternativeName>
</protein>
<evidence type="ECO:0000256" key="2">
    <source>
        <dbReference type="ARBA" id="ARBA00022598"/>
    </source>
</evidence>
<keyword evidence="10" id="KW-1185">Reference proteome</keyword>
<evidence type="ECO:0000256" key="6">
    <source>
        <dbReference type="ARBA" id="ARBA00023146"/>
    </source>
</evidence>
<dbReference type="PATRIC" id="fig|1423746.3.peg.777"/>
<dbReference type="Pfam" id="PF00152">
    <property type="entry name" value="tRNA-synt_2"/>
    <property type="match status" value="1"/>
</dbReference>
<feature type="binding site" evidence="7">
    <location>
        <position position="552"/>
    </location>
    <ligand>
        <name>ATP</name>
        <dbReference type="ChEBI" id="CHEBI:30616"/>
    </ligand>
</feature>
<dbReference type="PRINTS" id="PR01042">
    <property type="entry name" value="TRNASYNTHASP"/>
</dbReference>
<feature type="binding site" evidence="7">
    <location>
        <begin position="604"/>
        <end position="607"/>
    </location>
    <ligand>
        <name>ATP</name>
        <dbReference type="ChEBI" id="CHEBI:30616"/>
    </ligand>
</feature>
<dbReference type="PANTHER" id="PTHR22594">
    <property type="entry name" value="ASPARTYL/LYSYL-TRNA SYNTHETASE"/>
    <property type="match status" value="1"/>
</dbReference>
<dbReference type="STRING" id="1423746.FD27_GL000769"/>
<dbReference type="EMBL" id="AZER01000016">
    <property type="protein sequence ID" value="KRL27022.1"/>
    <property type="molecule type" value="Genomic_DNA"/>
</dbReference>
<dbReference type="CDD" id="cd04317">
    <property type="entry name" value="EcAspRS_like_N"/>
    <property type="match status" value="1"/>
</dbReference>
<evidence type="ECO:0000256" key="3">
    <source>
        <dbReference type="ARBA" id="ARBA00022741"/>
    </source>
</evidence>
<comment type="function">
    <text evidence="7">Catalyzes the attachment of L-aspartate to tRNA(Asp) in a two-step reaction: L-aspartate is first activated by ATP to form Asp-AMP and then transferred to the acceptor end of tRNA(Asp).</text>
</comment>
<dbReference type="PANTHER" id="PTHR22594:SF5">
    <property type="entry name" value="ASPARTATE--TRNA LIGASE, MITOCHONDRIAL"/>
    <property type="match status" value="1"/>
</dbReference>
<keyword evidence="4 7" id="KW-0067">ATP-binding</keyword>
<dbReference type="SUPFAM" id="SSF55681">
    <property type="entry name" value="Class II aaRS and biotin synthetases"/>
    <property type="match status" value="1"/>
</dbReference>
<dbReference type="GO" id="GO:0005524">
    <property type="term" value="F:ATP binding"/>
    <property type="evidence" value="ECO:0007669"/>
    <property type="project" value="UniProtKB-UniRule"/>
</dbReference>
<dbReference type="Proteomes" id="UP000051445">
    <property type="component" value="Unassembled WGS sequence"/>
</dbReference>
<dbReference type="Pfam" id="PF01336">
    <property type="entry name" value="tRNA_anti-codon"/>
    <property type="match status" value="1"/>
</dbReference>
<keyword evidence="2 7" id="KW-0436">Ligase</keyword>
<dbReference type="GO" id="GO:0006422">
    <property type="term" value="P:aspartyl-tRNA aminoacylation"/>
    <property type="evidence" value="ECO:0007669"/>
    <property type="project" value="UniProtKB-UniRule"/>
</dbReference>
<dbReference type="Gene3D" id="3.30.930.10">
    <property type="entry name" value="Bira Bifunctional Protein, Domain 2"/>
    <property type="match status" value="1"/>
</dbReference>
<dbReference type="NCBIfam" id="NF001750">
    <property type="entry name" value="PRK00476.1"/>
    <property type="match status" value="1"/>
</dbReference>
<dbReference type="AlphaFoldDB" id="A0A0R1P376"/>
<feature type="binding site" evidence="7">
    <location>
        <position position="559"/>
    </location>
    <ligand>
        <name>L-aspartate</name>
        <dbReference type="ChEBI" id="CHEBI:29991"/>
    </ligand>
</feature>
<dbReference type="InterPro" id="IPR029351">
    <property type="entry name" value="GAD_dom"/>
</dbReference>
<dbReference type="InterPro" id="IPR004115">
    <property type="entry name" value="GAD-like_sf"/>
</dbReference>
<dbReference type="NCBIfam" id="TIGR00459">
    <property type="entry name" value="aspS_bact"/>
    <property type="match status" value="1"/>
</dbReference>
<feature type="binding site" evidence="7">
    <location>
        <position position="289"/>
    </location>
    <ligand>
        <name>L-aspartate</name>
        <dbReference type="ChEBI" id="CHEBI:29991"/>
    </ligand>
</feature>
<dbReference type="InterPro" id="IPR047089">
    <property type="entry name" value="Asp-tRNA-ligase_1_N"/>
</dbReference>
<evidence type="ECO:0000256" key="4">
    <source>
        <dbReference type="ARBA" id="ARBA00022840"/>
    </source>
</evidence>
<gene>
    <name evidence="7" type="primary">aspS</name>
    <name evidence="9" type="ORF">FD27_GL000769</name>
</gene>
<dbReference type="InterPro" id="IPR045864">
    <property type="entry name" value="aa-tRNA-synth_II/BPL/LPL"/>
</dbReference>
<evidence type="ECO:0000313" key="9">
    <source>
        <dbReference type="EMBL" id="KRL27022.1"/>
    </source>
</evidence>
<dbReference type="HAMAP" id="MF_00044">
    <property type="entry name" value="Asp_tRNA_synth_type1"/>
    <property type="match status" value="1"/>
</dbReference>
<dbReference type="InterPro" id="IPR002312">
    <property type="entry name" value="Asp/Asn-tRNA-synth_IIb"/>
</dbReference>
<keyword evidence="5 7" id="KW-0648">Protein biosynthesis</keyword>
<comment type="subunit">
    <text evidence="7">Homodimer.</text>
</comment>